<sequence>MGQENCSTNVVLIFLRFNTIDFANGTKREVVAYKIHIFHGIKSRKEHPVCEFRKSEHGESILQ</sequence>
<reference evidence="1 2" key="1">
    <citation type="submission" date="2015-01" db="EMBL/GenBank/DDBJ databases">
        <title>Evolution of Trichinella species and genotypes.</title>
        <authorList>
            <person name="Korhonen P.K."/>
            <person name="Edoardo P."/>
            <person name="Giuseppe L.R."/>
            <person name="Gasser R.B."/>
        </authorList>
    </citation>
    <scope>NUCLEOTIDE SEQUENCE [LARGE SCALE GENOMIC DNA]</scope>
    <source>
        <strain evidence="1">ISS1029</strain>
    </source>
</reference>
<dbReference type="AlphaFoldDB" id="A0A0V1HZD8"/>
<proteinExistence type="predicted"/>
<gene>
    <name evidence="1" type="ORF">T11_17785</name>
</gene>
<evidence type="ECO:0000313" key="1">
    <source>
        <dbReference type="EMBL" id="KRZ15426.1"/>
    </source>
</evidence>
<name>A0A0V1HZD8_9BILA</name>
<protein>
    <submittedName>
        <fullName evidence="1">Uncharacterized protein</fullName>
    </submittedName>
</protein>
<dbReference type="EMBL" id="JYDP01000018">
    <property type="protein sequence ID" value="KRZ15426.1"/>
    <property type="molecule type" value="Genomic_DNA"/>
</dbReference>
<evidence type="ECO:0000313" key="2">
    <source>
        <dbReference type="Proteomes" id="UP000055024"/>
    </source>
</evidence>
<keyword evidence="2" id="KW-1185">Reference proteome</keyword>
<organism evidence="1 2">
    <name type="scientific">Trichinella zimbabwensis</name>
    <dbReference type="NCBI Taxonomy" id="268475"/>
    <lineage>
        <taxon>Eukaryota</taxon>
        <taxon>Metazoa</taxon>
        <taxon>Ecdysozoa</taxon>
        <taxon>Nematoda</taxon>
        <taxon>Enoplea</taxon>
        <taxon>Dorylaimia</taxon>
        <taxon>Trichinellida</taxon>
        <taxon>Trichinellidae</taxon>
        <taxon>Trichinella</taxon>
    </lineage>
</organism>
<accession>A0A0V1HZD8</accession>
<dbReference type="Proteomes" id="UP000055024">
    <property type="component" value="Unassembled WGS sequence"/>
</dbReference>
<comment type="caution">
    <text evidence="1">The sequence shown here is derived from an EMBL/GenBank/DDBJ whole genome shotgun (WGS) entry which is preliminary data.</text>
</comment>